<keyword evidence="2" id="KW-0067">ATP-binding</keyword>
<dbReference type="EMBL" id="DPPF01000109">
    <property type="protein sequence ID" value="HCW93109.1"/>
    <property type="molecule type" value="Genomic_DNA"/>
</dbReference>
<dbReference type="Gene3D" id="3.40.50.300">
    <property type="entry name" value="P-loop containing nucleotide triphosphate hydrolases"/>
    <property type="match status" value="1"/>
</dbReference>
<keyword evidence="2" id="KW-0547">Nucleotide-binding</keyword>
<dbReference type="InterPro" id="IPR003439">
    <property type="entry name" value="ABC_transporter-like_ATP-bd"/>
</dbReference>
<proteinExistence type="predicted"/>
<dbReference type="GO" id="GO:0022857">
    <property type="term" value="F:transmembrane transporter activity"/>
    <property type="evidence" value="ECO:0007669"/>
    <property type="project" value="TreeGrafter"/>
</dbReference>
<dbReference type="GO" id="GO:0016887">
    <property type="term" value="F:ATP hydrolysis activity"/>
    <property type="evidence" value="ECO:0007669"/>
    <property type="project" value="InterPro"/>
</dbReference>
<sequence length="103" mass="11381">MSLIKLENVSKIYNDRVKALDDVSLEIMEGDWVSIMGPSGSGKSTMLNIVGCMDTPTKGVVQIDGIDITNLNKKDLTAIRRDKIGLIFQQFHLVPYLTAVENV</sequence>
<reference evidence="2 3" key="1">
    <citation type="journal article" date="2018" name="Nat. Biotechnol.">
        <title>A standardized bacterial taxonomy based on genome phylogeny substantially revises the tree of life.</title>
        <authorList>
            <person name="Parks D.H."/>
            <person name="Chuvochina M."/>
            <person name="Waite D.W."/>
            <person name="Rinke C."/>
            <person name="Skarshewski A."/>
            <person name="Chaumeil P.A."/>
            <person name="Hugenholtz P."/>
        </authorList>
    </citation>
    <scope>NUCLEOTIDE SEQUENCE [LARGE SCALE GENOMIC DNA]</scope>
    <source>
        <strain evidence="2">UBA8672</strain>
    </source>
</reference>
<dbReference type="PANTHER" id="PTHR24220:SF86">
    <property type="entry name" value="ABC TRANSPORTER ABCH.1"/>
    <property type="match status" value="1"/>
</dbReference>
<evidence type="ECO:0000313" key="3">
    <source>
        <dbReference type="Proteomes" id="UP000262325"/>
    </source>
</evidence>
<dbReference type="PANTHER" id="PTHR24220">
    <property type="entry name" value="IMPORT ATP-BINDING PROTEIN"/>
    <property type="match status" value="1"/>
</dbReference>
<evidence type="ECO:0000313" key="2">
    <source>
        <dbReference type="EMBL" id="HCW93109.1"/>
    </source>
</evidence>
<dbReference type="GO" id="GO:0005886">
    <property type="term" value="C:plasma membrane"/>
    <property type="evidence" value="ECO:0007669"/>
    <property type="project" value="TreeGrafter"/>
</dbReference>
<organism evidence="2 3">
    <name type="scientific">Flexistipes sinusarabici</name>
    <dbReference type="NCBI Taxonomy" id="2352"/>
    <lineage>
        <taxon>Bacteria</taxon>
        <taxon>Pseudomonadati</taxon>
        <taxon>Deferribacterota</taxon>
        <taxon>Deferribacteres</taxon>
        <taxon>Deferribacterales</taxon>
        <taxon>Flexistipitaceae</taxon>
        <taxon>Flexistipes</taxon>
    </lineage>
</organism>
<dbReference type="InterPro" id="IPR015854">
    <property type="entry name" value="ABC_transpr_LolD-like"/>
</dbReference>
<feature type="non-terminal residue" evidence="2">
    <location>
        <position position="103"/>
    </location>
</feature>
<dbReference type="AlphaFoldDB" id="A0A3D5QCV4"/>
<dbReference type="InterPro" id="IPR027417">
    <property type="entry name" value="P-loop_NTPase"/>
</dbReference>
<dbReference type="Proteomes" id="UP000262325">
    <property type="component" value="Unassembled WGS sequence"/>
</dbReference>
<protein>
    <submittedName>
        <fullName evidence="2">ABC transporter ATP-binding protein</fullName>
    </submittedName>
</protein>
<feature type="domain" description="ABC transporter" evidence="1">
    <location>
        <begin position="20"/>
        <end position="102"/>
    </location>
</feature>
<dbReference type="Pfam" id="PF00005">
    <property type="entry name" value="ABC_tran"/>
    <property type="match status" value="1"/>
</dbReference>
<comment type="caution">
    <text evidence="2">The sequence shown here is derived from an EMBL/GenBank/DDBJ whole genome shotgun (WGS) entry which is preliminary data.</text>
</comment>
<evidence type="ECO:0000259" key="1">
    <source>
        <dbReference type="Pfam" id="PF00005"/>
    </source>
</evidence>
<accession>A0A3D5QCV4</accession>
<name>A0A3D5QCV4_FLESI</name>
<gene>
    <name evidence="2" type="ORF">DHM44_05450</name>
</gene>
<dbReference type="SUPFAM" id="SSF52540">
    <property type="entry name" value="P-loop containing nucleoside triphosphate hydrolases"/>
    <property type="match status" value="1"/>
</dbReference>
<dbReference type="GO" id="GO:0005524">
    <property type="term" value="F:ATP binding"/>
    <property type="evidence" value="ECO:0007669"/>
    <property type="project" value="UniProtKB-KW"/>
</dbReference>